<evidence type="ECO:0000313" key="3">
    <source>
        <dbReference type="Proteomes" id="UP000233782"/>
    </source>
</evidence>
<dbReference type="PANTHER" id="PTHR43300:SF10">
    <property type="entry name" value="2,3,4,5-TETRAHYDROPYRIDINE-2,6-DICARBOXYLATE N-ACETYLTRANSFERASE"/>
    <property type="match status" value="1"/>
</dbReference>
<dbReference type="SUPFAM" id="SSF51161">
    <property type="entry name" value="Trimeric LpxA-like enzymes"/>
    <property type="match status" value="1"/>
</dbReference>
<comment type="caution">
    <text evidence="2">The sequence shown here is derived from an EMBL/GenBank/DDBJ whole genome shotgun (WGS) entry which is preliminary data.</text>
</comment>
<keyword evidence="3" id="KW-1185">Reference proteome</keyword>
<dbReference type="Proteomes" id="UP000233782">
    <property type="component" value="Unassembled WGS sequence"/>
</dbReference>
<dbReference type="Gene3D" id="2.160.10.10">
    <property type="entry name" value="Hexapeptide repeat proteins"/>
    <property type="match status" value="1"/>
</dbReference>
<dbReference type="CDD" id="cd03349">
    <property type="entry name" value="LbH_XAT"/>
    <property type="match status" value="1"/>
</dbReference>
<dbReference type="PANTHER" id="PTHR43300">
    <property type="entry name" value="ACETYLTRANSFERASE"/>
    <property type="match status" value="1"/>
</dbReference>
<name>A0A2N3U8Z2_9BACT</name>
<proteinExistence type="inferred from homology"/>
<gene>
    <name evidence="2" type="ORF">BD749_3062</name>
</gene>
<organism evidence="2 3">
    <name type="scientific">Pontibacter ramchanderi</name>
    <dbReference type="NCBI Taxonomy" id="1179743"/>
    <lineage>
        <taxon>Bacteria</taxon>
        <taxon>Pseudomonadati</taxon>
        <taxon>Bacteroidota</taxon>
        <taxon>Cytophagia</taxon>
        <taxon>Cytophagales</taxon>
        <taxon>Hymenobacteraceae</taxon>
        <taxon>Pontibacter</taxon>
    </lineage>
</organism>
<dbReference type="InterPro" id="IPR050179">
    <property type="entry name" value="Trans_hexapeptide_repeat"/>
</dbReference>
<dbReference type="AlphaFoldDB" id="A0A2N3U8Z2"/>
<reference evidence="2 3" key="1">
    <citation type="submission" date="2017-12" db="EMBL/GenBank/DDBJ databases">
        <title>Genomic Encyclopedia of Type Strains, Phase III (KMG-III): the genomes of soil and plant-associated and newly described type strains.</title>
        <authorList>
            <person name="Whitman W."/>
        </authorList>
    </citation>
    <scope>NUCLEOTIDE SEQUENCE [LARGE SCALE GENOMIC DNA]</scope>
    <source>
        <strain evidence="2 3">LP43</strain>
    </source>
</reference>
<dbReference type="Pfam" id="PF00132">
    <property type="entry name" value="Hexapep"/>
    <property type="match status" value="1"/>
</dbReference>
<accession>A0A2N3U8Z2</accession>
<dbReference type="InterPro" id="IPR011004">
    <property type="entry name" value="Trimer_LpxA-like_sf"/>
</dbReference>
<dbReference type="GO" id="GO:0016740">
    <property type="term" value="F:transferase activity"/>
    <property type="evidence" value="ECO:0007669"/>
    <property type="project" value="UniProtKB-KW"/>
</dbReference>
<sequence length="226" mass="25137">MLTSLKSKLKRIVSNYMGSLNSRLLSEDIHIKKASIKGNVNLEFGVKIVGGVKISGNVSIGKLSVINGPNTDIYSKINSVQIGRFCSIARNVSIQEYHHKMDRISTYFMSKNIFNNSIESDIVSKGDIIIGNDVWIGTHCVILSGAHISNGVIVAANSVVSGYIPPYAIVAGSPAKVIKYRFDTAIIQKINDLAWWDWDVEKIQQNEELFLSTLTEDILNKYLLRY</sequence>
<dbReference type="RefSeq" id="WP_218972557.1">
    <property type="nucleotide sequence ID" value="NZ_PJMU01000003.1"/>
</dbReference>
<evidence type="ECO:0000313" key="2">
    <source>
        <dbReference type="EMBL" id="PKV63223.1"/>
    </source>
</evidence>
<dbReference type="InterPro" id="IPR001451">
    <property type="entry name" value="Hexapep"/>
</dbReference>
<comment type="similarity">
    <text evidence="1">Belongs to the transferase hexapeptide repeat family.</text>
</comment>
<dbReference type="EMBL" id="PJMU01000003">
    <property type="protein sequence ID" value="PKV63223.1"/>
    <property type="molecule type" value="Genomic_DNA"/>
</dbReference>
<evidence type="ECO:0000256" key="1">
    <source>
        <dbReference type="ARBA" id="ARBA00007274"/>
    </source>
</evidence>
<keyword evidence="2" id="KW-0808">Transferase</keyword>
<protein>
    <submittedName>
        <fullName evidence="2">Acetyltransferase-like isoleucine patch superfamily enzyme</fullName>
    </submittedName>
</protein>